<reference evidence="1 2" key="1">
    <citation type="journal article" date="2011" name="BMC Genomics">
        <title>Genome sequencing reveals diversification of virulence factor content and possible host adaptation in distinct subpopulations of Salmonella enterica.</title>
        <authorList>
            <person name="den Bakker H.C."/>
            <person name="Moreno Switt A.I."/>
            <person name="Govoni G."/>
            <person name="Cummings C.A."/>
            <person name="Ranieri M.L."/>
            <person name="Degoricija L."/>
            <person name="Hoelzer K."/>
            <person name="Rodriguez-Rivera L.D."/>
            <person name="Brown S."/>
            <person name="Bolchacova E."/>
            <person name="Furtado M.R."/>
            <person name="Wiedmann M."/>
        </authorList>
    </citation>
    <scope>NUCLEOTIDE SEQUENCE [LARGE SCALE GENOMIC DNA]</scope>
    <source>
        <strain evidence="1 2">R8-2977</strain>
    </source>
</reference>
<dbReference type="Proteomes" id="UP000004776">
    <property type="component" value="Unassembled WGS sequence"/>
</dbReference>
<dbReference type="PATRIC" id="fig|913084.3.peg.4995"/>
<evidence type="ECO:0000313" key="1">
    <source>
        <dbReference type="EMBL" id="EHC96029.1"/>
    </source>
</evidence>
<sequence length="52" mass="5982">MFKKGIFVKGREAVISPPLATFPLSSVHELADQFENGNQRVCKRRYRSQNDD</sequence>
<dbReference type="AlphaFoldDB" id="G5S5C4"/>
<comment type="caution">
    <text evidence="1">The sequence shown here is derived from an EMBL/GenBank/DDBJ whole genome shotgun (WGS) entry which is preliminary data.</text>
</comment>
<evidence type="ECO:0000313" key="2">
    <source>
        <dbReference type="Proteomes" id="UP000004776"/>
    </source>
</evidence>
<organism evidence="1 2">
    <name type="scientific">Salmonella enterica subsp. enterica serovar Urbana str. R8-2977</name>
    <dbReference type="NCBI Taxonomy" id="913084"/>
    <lineage>
        <taxon>Bacteria</taxon>
        <taxon>Pseudomonadati</taxon>
        <taxon>Pseudomonadota</taxon>
        <taxon>Gammaproteobacteria</taxon>
        <taxon>Enterobacterales</taxon>
        <taxon>Enterobacteriaceae</taxon>
        <taxon>Salmonella</taxon>
    </lineage>
</organism>
<name>G5S5C4_SALET</name>
<accession>G5S5C4</accession>
<gene>
    <name evidence="1" type="ORF">LTSEURB_6711</name>
</gene>
<dbReference type="EMBL" id="AFCW01002459">
    <property type="protein sequence ID" value="EHC96029.1"/>
    <property type="molecule type" value="Genomic_DNA"/>
</dbReference>
<protein>
    <submittedName>
        <fullName evidence="1">Uncharacterized protein</fullName>
    </submittedName>
</protein>
<proteinExistence type="predicted"/>